<dbReference type="EMBL" id="CAID01000011">
    <property type="protein sequence ID" value="CEF99656.1"/>
    <property type="molecule type" value="Genomic_DNA"/>
</dbReference>
<reference evidence="9" key="3">
    <citation type="submission" date="2017-04" db="EMBL/GenBank/DDBJ databases">
        <title>Population genomics of picophytoplankton unveils novel chromosome hypervariability.</title>
        <authorList>
            <consortium name="DOE Joint Genome Institute"/>
            <person name="Blanc-Mathieu R."/>
            <person name="Krasovec M."/>
            <person name="Hebrard M."/>
            <person name="Yau S."/>
            <person name="Desgranges E."/>
            <person name="Martin J."/>
            <person name="Schackwitz W."/>
            <person name="Kuo A."/>
            <person name="Salin G."/>
            <person name="Donnadieu C."/>
            <person name="Desdevises Y."/>
            <person name="Sanchez-Ferandin S."/>
            <person name="Moreau H."/>
            <person name="Rivals E."/>
            <person name="Grigoriev I.V."/>
            <person name="Grimsley N."/>
            <person name="Eyre-Walker A."/>
            <person name="Piganeau G."/>
        </authorList>
    </citation>
    <scope>NUCLEOTIDE SEQUENCE [LARGE SCALE GENOMIC DNA]</scope>
    <source>
        <strain evidence="9">RCC 1115</strain>
    </source>
</reference>
<dbReference type="GO" id="GO:0045037">
    <property type="term" value="P:protein import into chloroplast stroma"/>
    <property type="evidence" value="ECO:0007669"/>
    <property type="project" value="TreeGrafter"/>
</dbReference>
<dbReference type="Proteomes" id="UP000009170">
    <property type="component" value="Unassembled WGS sequence"/>
</dbReference>
<dbReference type="SUPFAM" id="SSF140990">
    <property type="entry name" value="FtsH protease domain-like"/>
    <property type="match status" value="1"/>
</dbReference>
<dbReference type="AlphaFoldDB" id="A0A090M640"/>
<dbReference type="SMART" id="SM00382">
    <property type="entry name" value="AAA"/>
    <property type="match status" value="1"/>
</dbReference>
<dbReference type="InterPro" id="IPR000642">
    <property type="entry name" value="Peptidase_M41"/>
</dbReference>
<evidence type="ECO:0000313" key="9">
    <source>
        <dbReference type="EMBL" id="OUS46542.1"/>
    </source>
</evidence>
<dbReference type="Pfam" id="PF17862">
    <property type="entry name" value="AAA_lid_3"/>
    <property type="match status" value="1"/>
</dbReference>
<dbReference type="FunCoup" id="A0A090M640">
    <property type="interactions" value="319"/>
</dbReference>
<evidence type="ECO:0000256" key="3">
    <source>
        <dbReference type="ARBA" id="ARBA00022670"/>
    </source>
</evidence>
<name>A0A090M640_OSTTA</name>
<dbReference type="InParanoid" id="A0A090M640"/>
<dbReference type="GO" id="GO:0016887">
    <property type="term" value="F:ATP hydrolysis activity"/>
    <property type="evidence" value="ECO:0007669"/>
    <property type="project" value="InterPro"/>
</dbReference>
<feature type="domain" description="AAA+ ATPase" evidence="7">
    <location>
        <begin position="245"/>
        <end position="384"/>
    </location>
</feature>
<reference evidence="8" key="2">
    <citation type="journal article" date="2014" name="BMC Genomics">
        <title>An improved genome of the model marine alga Ostreococcus tauri unfolds by assessing Illumina de novo assemblies.</title>
        <authorList>
            <person name="Blanc-Mathieu R."/>
            <person name="Verhelst B."/>
            <person name="Derelle E."/>
            <person name="Rombauts S."/>
            <person name="Bouget F.Y."/>
            <person name="Carre I."/>
            <person name="Chateau A."/>
            <person name="Eyre-Walker A."/>
            <person name="Grimsley N."/>
            <person name="Moreau H."/>
            <person name="Piegu B."/>
            <person name="Rivals E."/>
            <person name="Schackwitz W."/>
            <person name="Van de Peer Y."/>
            <person name="Piganeau G."/>
        </authorList>
    </citation>
    <scope>NUCLEOTIDE SEQUENCE</scope>
    <source>
        <strain evidence="8">RCC4221</strain>
    </source>
</reference>
<dbReference type="InterPro" id="IPR027417">
    <property type="entry name" value="P-loop_NTPase"/>
</dbReference>
<evidence type="ECO:0000256" key="4">
    <source>
        <dbReference type="ARBA" id="ARBA00022741"/>
    </source>
</evidence>
<dbReference type="GO" id="GO:0009507">
    <property type="term" value="C:chloroplast"/>
    <property type="evidence" value="ECO:0007669"/>
    <property type="project" value="TreeGrafter"/>
</dbReference>
<evidence type="ECO:0000259" key="7">
    <source>
        <dbReference type="SMART" id="SM00382"/>
    </source>
</evidence>
<dbReference type="InterPro" id="IPR037219">
    <property type="entry name" value="Peptidase_M41-like"/>
</dbReference>
<keyword evidence="3" id="KW-0645">Protease</keyword>
<dbReference type="OrthoDB" id="2016698at2759"/>
<dbReference type="SUPFAM" id="SSF52540">
    <property type="entry name" value="P-loop containing nucleoside triphosphate hydrolases"/>
    <property type="match status" value="1"/>
</dbReference>
<dbReference type="GO" id="GO:0006508">
    <property type="term" value="P:proteolysis"/>
    <property type="evidence" value="ECO:0007669"/>
    <property type="project" value="UniProtKB-KW"/>
</dbReference>
<dbReference type="Pfam" id="PF00004">
    <property type="entry name" value="AAA"/>
    <property type="match status" value="1"/>
</dbReference>
<accession>A0A1Y5IHH5</accession>
<dbReference type="GO" id="GO:0004222">
    <property type="term" value="F:metalloendopeptidase activity"/>
    <property type="evidence" value="ECO:0007669"/>
    <property type="project" value="InterPro"/>
</dbReference>
<accession>A0A090M640</accession>
<reference evidence="8 10" key="1">
    <citation type="journal article" date="2006" name="Proc. Natl. Acad. Sci. U.S.A.">
        <title>Genome analysis of the smallest free-living eukaryote Ostreococcus tauri unveils many unique features.</title>
        <authorList>
            <person name="Derelle E."/>
            <person name="Ferraz C."/>
            <person name="Rombauts S."/>
            <person name="Rouze P."/>
            <person name="Worden A.Z."/>
            <person name="Robbens S."/>
            <person name="Partensky F."/>
            <person name="Degroeve S."/>
            <person name="Echeynie S."/>
            <person name="Cooke R."/>
            <person name="Saeys Y."/>
            <person name="Wuyts J."/>
            <person name="Jabbari K."/>
            <person name="Bowler C."/>
            <person name="Panaud O."/>
            <person name="Piegu B."/>
            <person name="Ball S.G."/>
            <person name="Ral J.-P."/>
            <person name="Bouget F.-Y."/>
            <person name="Piganeau G."/>
            <person name="De Baets B."/>
            <person name="Picard A."/>
            <person name="Delseny M."/>
            <person name="Demaille J."/>
            <person name="Van de Peer Y."/>
            <person name="Moreau H."/>
        </authorList>
    </citation>
    <scope>NUCLEOTIDE SEQUENCE [LARGE SCALE GENOMIC DNA]</scope>
    <source>
        <strain evidence="8 10">OTTH0595</strain>
    </source>
</reference>
<dbReference type="InterPro" id="IPR003593">
    <property type="entry name" value="AAA+_ATPase"/>
</dbReference>
<evidence type="ECO:0000256" key="2">
    <source>
        <dbReference type="ARBA" id="ARBA00010550"/>
    </source>
</evidence>
<evidence type="ECO:0000256" key="1">
    <source>
        <dbReference type="ARBA" id="ARBA00010044"/>
    </source>
</evidence>
<dbReference type="PANTHER" id="PTHR23076">
    <property type="entry name" value="METALLOPROTEASE M41 FTSH"/>
    <property type="match status" value="1"/>
</dbReference>
<keyword evidence="6" id="KW-0067">ATP-binding</keyword>
<comment type="similarity">
    <text evidence="1">In the C-terminal section; belongs to the peptidase M41 family.</text>
</comment>
<dbReference type="STRING" id="70448.A0A090M640"/>
<dbReference type="Gene3D" id="1.10.8.60">
    <property type="match status" value="1"/>
</dbReference>
<keyword evidence="5 8" id="KW-0378">Hydrolase</keyword>
<dbReference type="CDD" id="cd19501">
    <property type="entry name" value="RecA-like_FtsH"/>
    <property type="match status" value="1"/>
</dbReference>
<evidence type="ECO:0000256" key="5">
    <source>
        <dbReference type="ARBA" id="ARBA00022801"/>
    </source>
</evidence>
<keyword evidence="10" id="KW-1185">Reference proteome</keyword>
<dbReference type="Gene3D" id="3.40.50.300">
    <property type="entry name" value="P-loop containing nucleotide triphosphate hydrolases"/>
    <property type="match status" value="1"/>
</dbReference>
<dbReference type="InterPro" id="IPR041569">
    <property type="entry name" value="AAA_lid_3"/>
</dbReference>
<dbReference type="EMBL" id="KZ155783">
    <property type="protein sequence ID" value="OUS46542.1"/>
    <property type="molecule type" value="Genomic_DNA"/>
</dbReference>
<dbReference type="InterPro" id="IPR003959">
    <property type="entry name" value="ATPase_AAA_core"/>
</dbReference>
<dbReference type="GO" id="GO:0005524">
    <property type="term" value="F:ATP binding"/>
    <property type="evidence" value="ECO:0007669"/>
    <property type="project" value="UniProtKB-KW"/>
</dbReference>
<dbReference type="FunFam" id="3.40.50.300:FF:000352">
    <property type="entry name" value="ATP-dependent zinc metalloprotease FTSH 7, chloroplastic"/>
    <property type="match status" value="1"/>
</dbReference>
<evidence type="ECO:0000256" key="6">
    <source>
        <dbReference type="ARBA" id="ARBA00022840"/>
    </source>
</evidence>
<evidence type="ECO:0000313" key="8">
    <source>
        <dbReference type="EMBL" id="CEF99656.1"/>
    </source>
</evidence>
<dbReference type="Gene3D" id="1.20.58.760">
    <property type="entry name" value="Peptidase M41"/>
    <property type="match status" value="1"/>
</dbReference>
<dbReference type="PANTHER" id="PTHR23076:SF111">
    <property type="entry name" value="INACTIVE ATP-DEPENDENT ZINC METALLOPROTEASE FTSHI 1, CHLOROPLASTIC-RELATED"/>
    <property type="match status" value="1"/>
</dbReference>
<accession>A0A454XVI3</accession>
<proteinExistence type="inferred from homology"/>
<organism evidence="8 10">
    <name type="scientific">Ostreococcus tauri</name>
    <name type="common">Marine green alga</name>
    <dbReference type="NCBI Taxonomy" id="70448"/>
    <lineage>
        <taxon>Eukaryota</taxon>
        <taxon>Viridiplantae</taxon>
        <taxon>Chlorophyta</taxon>
        <taxon>Mamiellophyceae</taxon>
        <taxon>Mamiellales</taxon>
        <taxon>Bathycoccaceae</taxon>
        <taxon>Ostreococcus</taxon>
    </lineage>
</organism>
<gene>
    <name evidence="9" type="ORF">BE221DRAFT_74253</name>
    <name evidence="8" type="ORF">OT_ostta11g01980</name>
</gene>
<dbReference type="Pfam" id="PF01434">
    <property type="entry name" value="Peptidase_M41"/>
    <property type="match status" value="1"/>
</dbReference>
<sequence length="915" mass="103121">MSDEEYEQLLRQQDEQYKLFSEKAKRRIAKKGPMEGDVKGTSEYVSTQSLGAPVDEEPNWKAYEEMTLQDFCGAVDKGEVKSFQVWDPPQFGWFPPKELRKIPRARHYLVTMKGSEGKKYYVDTLNQALDRAALDKCDRMGAWYTYHQKWKPSSYSGMEFLAYSLGGLAFMIGSIYLGIVRKTSVPQDQFQAMQFAQSRAGARRDGTVNVTLEDVGGLENIIEDLEEVVAFLKEPERFSKVGARPPKGLLMEGGPGVGKTLIAKAIAGEAKVPFYSMSGSEFVEIIVGVGAARVRDLFKRARINAPCLIFVDEIDALGMKRAAAGTRGTEEHEQTLNQLLTEMDGFTPDTGVVFIGATNRADLLDPALLRPGRFDRKVRVGLPNVEARAKILQIHLSKRNCNPEIDTKRLAQNLPGLSGAEIANICNEAAVHCVRRNGEQIEEFDVLNAVERVVSGIRLSPHPKDAPLTRKLAAHEVGHALVQNLLHKSTGLIENIELISIIPRGFEPTITLIQRKRDEEYQYPTRARYCERVQVLLAGRTCEKVLFGETTTRGTEDIVEANDLLRNMIVNFGLGQPGMMTTYTHDPTVLNRSEKRVARLQGVVSKSGEINRLDDLRVIAGPIRAATPDHYQYAERKMVQILNEAEDNCEAIVKAHVNAINTMIDRLIEQETLSLEEFEEILAANPPTGDYPTVGPDTPVKILPTEAEEDAAGVRKIKNRRDKIKAASKFYNIDVSAGELKLRDPETWNKIPTSLEEYVYPYGSQTNVGWLHEVAPRQSYSHLAVKEKEQEDPKWRTNEIIRVTKIADDDRAEELRGIVKTLEERRTAGEELSAFEERRILVSNAELEHLAEKWSGEGWTPAPESLRWGMRYEEDAELAKKELEYWSEFPKSYQSRLYRLGRAIDRVTAPKDARE</sequence>
<comment type="similarity">
    <text evidence="2">In the N-terminal section; belongs to the AAA ATPase family.</text>
</comment>
<protein>
    <submittedName>
        <fullName evidence="8">P-loop containing nucleoside triphosphate hydrolase</fullName>
    </submittedName>
</protein>
<evidence type="ECO:0000313" key="10">
    <source>
        <dbReference type="Proteomes" id="UP000009170"/>
    </source>
</evidence>
<dbReference type="GO" id="GO:0004176">
    <property type="term" value="F:ATP-dependent peptidase activity"/>
    <property type="evidence" value="ECO:0007669"/>
    <property type="project" value="InterPro"/>
</dbReference>
<dbReference type="Proteomes" id="UP000195557">
    <property type="component" value="Unassembled WGS sequence"/>
</dbReference>
<keyword evidence="4" id="KW-0547">Nucleotide-binding</keyword>